<sequence>MFPTSDFSFVYCGMATFAATVGYVYAKRRRTDSPSRPESTPRSTVTDLPVPVEQYVENNPTGTPTDLLIPENQASSSHAPPDEAITMAIANAATNQGPSLPAVGRGLSLKRKQMHDHDENNIPLEYPHNLAALYPNKRCKTPPSMEEDVQEMGGVGEPAEKSNVQTVAVQKLAPSPAEKDEQDMQAVESAEKSDIPTTAIQEAVPEVTNQEITYSFEKPISKGTVVSHSPDEPPISVTPEIELKSAPVSEPTPVKPKSKPTSQGFAFEGFATATPASFSSDHGTLASGANLRPTWSTTNNFRKRHSFVEKIDDESPVKSEGRGANALESNPRQDTPTQTRVTGEEDEDVKCELKGVKLFVKRGSTDYSSGILGQVRYLSDKKTSSQRLLFRREPLWKISMNTRLQPAVRCTFDPQECILRLLLAESSGAKASGAMEVVVYALKPGRFCSRKEFQEFAESVMNSSSLKIPATQRMKEEDKGEALSPKLG</sequence>
<comment type="caution">
    <text evidence="3">The sequence shown here is derived from an EMBL/GenBank/DDBJ whole genome shotgun (WGS) entry which is preliminary data.</text>
</comment>
<feature type="transmembrane region" description="Helical" evidence="2">
    <location>
        <begin position="6"/>
        <end position="26"/>
    </location>
</feature>
<dbReference type="SUPFAM" id="SSF50729">
    <property type="entry name" value="PH domain-like"/>
    <property type="match status" value="1"/>
</dbReference>
<feature type="compositionally biased region" description="Polar residues" evidence="1">
    <location>
        <begin position="327"/>
        <end position="341"/>
    </location>
</feature>
<feature type="region of interest" description="Disordered" evidence="1">
    <location>
        <begin position="467"/>
        <end position="488"/>
    </location>
</feature>
<dbReference type="EMBL" id="MU806199">
    <property type="protein sequence ID" value="KAJ3838150.1"/>
    <property type="molecule type" value="Genomic_DNA"/>
</dbReference>
<protein>
    <recommendedName>
        <fullName evidence="5">RanBD1 domain-containing protein</fullName>
    </recommendedName>
</protein>
<name>A0AA38P8N3_9AGAR</name>
<keyword evidence="2" id="KW-1133">Transmembrane helix</keyword>
<evidence type="ECO:0008006" key="5">
    <source>
        <dbReference type="Google" id="ProtNLM"/>
    </source>
</evidence>
<keyword evidence="4" id="KW-1185">Reference proteome</keyword>
<feature type="region of interest" description="Disordered" evidence="1">
    <location>
        <begin position="277"/>
        <end position="346"/>
    </location>
</feature>
<evidence type="ECO:0000313" key="4">
    <source>
        <dbReference type="Proteomes" id="UP001163846"/>
    </source>
</evidence>
<dbReference type="Proteomes" id="UP001163846">
    <property type="component" value="Unassembled WGS sequence"/>
</dbReference>
<feature type="region of interest" description="Disordered" evidence="1">
    <location>
        <begin position="222"/>
        <end position="261"/>
    </location>
</feature>
<reference evidence="3" key="1">
    <citation type="submission" date="2022-08" db="EMBL/GenBank/DDBJ databases">
        <authorList>
            <consortium name="DOE Joint Genome Institute"/>
            <person name="Min B."/>
            <person name="Riley R."/>
            <person name="Sierra-Patev S."/>
            <person name="Naranjo-Ortiz M."/>
            <person name="Looney B."/>
            <person name="Konkel Z."/>
            <person name="Slot J.C."/>
            <person name="Sakamoto Y."/>
            <person name="Steenwyk J.L."/>
            <person name="Rokas A."/>
            <person name="Carro J."/>
            <person name="Camarero S."/>
            <person name="Ferreira P."/>
            <person name="Molpeceres G."/>
            <person name="Ruiz-Duenas F.J."/>
            <person name="Serrano A."/>
            <person name="Henrissat B."/>
            <person name="Drula E."/>
            <person name="Hughes K.W."/>
            <person name="Mata J.L."/>
            <person name="Ishikawa N.K."/>
            <person name="Vargas-Isla R."/>
            <person name="Ushijima S."/>
            <person name="Smith C.A."/>
            <person name="Ahrendt S."/>
            <person name="Andreopoulos W."/>
            <person name="He G."/>
            <person name="Labutti K."/>
            <person name="Lipzen A."/>
            <person name="Ng V."/>
            <person name="Sandor L."/>
            <person name="Barry K."/>
            <person name="Martinez A.T."/>
            <person name="Xiao Y."/>
            <person name="Gibbons J.G."/>
            <person name="Terashima K."/>
            <person name="Hibbett D.S."/>
            <person name="Grigoriev I.V."/>
        </authorList>
    </citation>
    <scope>NUCLEOTIDE SEQUENCE</scope>
    <source>
        <strain evidence="3">TFB9207</strain>
    </source>
</reference>
<evidence type="ECO:0000313" key="3">
    <source>
        <dbReference type="EMBL" id="KAJ3838150.1"/>
    </source>
</evidence>
<accession>A0AA38P8N3</accession>
<organism evidence="3 4">
    <name type="scientific">Lentinula raphanica</name>
    <dbReference type="NCBI Taxonomy" id="153919"/>
    <lineage>
        <taxon>Eukaryota</taxon>
        <taxon>Fungi</taxon>
        <taxon>Dikarya</taxon>
        <taxon>Basidiomycota</taxon>
        <taxon>Agaricomycotina</taxon>
        <taxon>Agaricomycetes</taxon>
        <taxon>Agaricomycetidae</taxon>
        <taxon>Agaricales</taxon>
        <taxon>Marasmiineae</taxon>
        <taxon>Omphalotaceae</taxon>
        <taxon>Lentinula</taxon>
    </lineage>
</organism>
<proteinExistence type="predicted"/>
<dbReference type="InterPro" id="IPR011993">
    <property type="entry name" value="PH-like_dom_sf"/>
</dbReference>
<keyword evidence="2" id="KW-0812">Transmembrane</keyword>
<feature type="compositionally biased region" description="Basic and acidic residues" evidence="1">
    <location>
        <begin position="306"/>
        <end position="321"/>
    </location>
</feature>
<dbReference type="AlphaFoldDB" id="A0AA38P8N3"/>
<evidence type="ECO:0000256" key="1">
    <source>
        <dbReference type="SAM" id="MobiDB-lite"/>
    </source>
</evidence>
<feature type="region of interest" description="Disordered" evidence="1">
    <location>
        <begin position="172"/>
        <end position="206"/>
    </location>
</feature>
<evidence type="ECO:0000256" key="2">
    <source>
        <dbReference type="SAM" id="Phobius"/>
    </source>
</evidence>
<dbReference type="Gene3D" id="2.30.29.30">
    <property type="entry name" value="Pleckstrin-homology domain (PH domain)/Phosphotyrosine-binding domain (PTB)"/>
    <property type="match status" value="1"/>
</dbReference>
<keyword evidence="2" id="KW-0472">Membrane</keyword>
<gene>
    <name evidence="3" type="ORF">F5878DRAFT_661450</name>
</gene>